<accession>A0ABY5NM73</accession>
<organism evidence="2 3">
    <name type="scientific">Microbacterium elymi</name>
    <dbReference type="NCBI Taxonomy" id="2909587"/>
    <lineage>
        <taxon>Bacteria</taxon>
        <taxon>Bacillati</taxon>
        <taxon>Actinomycetota</taxon>
        <taxon>Actinomycetes</taxon>
        <taxon>Micrococcales</taxon>
        <taxon>Microbacteriaceae</taxon>
        <taxon>Microbacterium</taxon>
    </lineage>
</organism>
<dbReference type="Proteomes" id="UP001054811">
    <property type="component" value="Chromosome"/>
</dbReference>
<gene>
    <name evidence="2" type="ORF">L2X98_25320</name>
</gene>
<feature type="region of interest" description="Disordered" evidence="1">
    <location>
        <begin position="111"/>
        <end position="140"/>
    </location>
</feature>
<reference evidence="2" key="1">
    <citation type="submission" date="2022-01" db="EMBL/GenBank/DDBJ databases">
        <title>Microbacterium eymi and Microbacterium rhizovicinus sp. nov., isolated from the rhizospheric soil of Elymus tsukushiensis, a plant native to the Dokdo Islands, Republic of Korea.</title>
        <authorList>
            <person name="Hwang Y.J."/>
        </authorList>
    </citation>
    <scope>NUCLEOTIDE SEQUENCE</scope>
    <source>
        <strain evidence="2">KUDC0405</strain>
    </source>
</reference>
<dbReference type="EMBL" id="CP091139">
    <property type="protein sequence ID" value="UUT36291.1"/>
    <property type="molecule type" value="Genomic_DNA"/>
</dbReference>
<feature type="compositionally biased region" description="Low complexity" evidence="1">
    <location>
        <begin position="131"/>
        <end position="140"/>
    </location>
</feature>
<keyword evidence="3" id="KW-1185">Reference proteome</keyword>
<evidence type="ECO:0000256" key="1">
    <source>
        <dbReference type="SAM" id="MobiDB-lite"/>
    </source>
</evidence>
<dbReference type="RefSeq" id="WP_259612940.1">
    <property type="nucleotide sequence ID" value="NZ_CP091139.2"/>
</dbReference>
<feature type="compositionally biased region" description="Basic and acidic residues" evidence="1">
    <location>
        <begin position="111"/>
        <end position="123"/>
    </location>
</feature>
<proteinExistence type="predicted"/>
<evidence type="ECO:0000313" key="2">
    <source>
        <dbReference type="EMBL" id="UUT36291.1"/>
    </source>
</evidence>
<evidence type="ECO:0000313" key="3">
    <source>
        <dbReference type="Proteomes" id="UP001054811"/>
    </source>
</evidence>
<sequence>MMMLDEVRAICLGFPGVTEKISGHGGGVTWRAAQGQFAWERGPRKTDLAQLADLGRTWPDGTVLAIRTDGLEAKAALLQTYPDTFFEIPHFEGYPAVLSALATADPTLARDHHRGVADPDHAPPARRVARRPASALRPARASPALTWVPPRLH</sequence>
<name>A0ABY5NM73_9MICO</name>
<protein>
    <submittedName>
        <fullName evidence="2">Uncharacterized protein</fullName>
    </submittedName>
</protein>